<dbReference type="EMBL" id="CM003102">
    <property type="protein sequence ID" value="KUI69359.1"/>
    <property type="molecule type" value="Genomic_DNA"/>
</dbReference>
<accession>A0A194VYR6</accession>
<keyword evidence="3" id="KW-1185">Reference proteome</keyword>
<dbReference type="OrthoDB" id="5407351at2759"/>
<reference evidence="2" key="1">
    <citation type="submission" date="2014-12" db="EMBL/GenBank/DDBJ databases">
        <title>Genome Sequence of Valsa Canker Pathogens Uncovers a Specific Adaption of Colonization on Woody Bark.</title>
        <authorList>
            <person name="Yin Z."/>
            <person name="Liu H."/>
            <person name="Gao X."/>
            <person name="Li Z."/>
            <person name="Song N."/>
            <person name="Ke X."/>
            <person name="Dai Q."/>
            <person name="Wu Y."/>
            <person name="Sun Y."/>
            <person name="Xu J.-R."/>
            <person name="Kang Z.K."/>
            <person name="Wang L."/>
            <person name="Huang L."/>
        </authorList>
    </citation>
    <scope>NUCLEOTIDE SEQUENCE [LARGE SCALE GENOMIC DNA]</scope>
    <source>
        <strain evidence="2">03-8</strain>
    </source>
</reference>
<organism evidence="2 3">
    <name type="scientific">Cytospora mali</name>
    <name type="common">Apple Valsa canker fungus</name>
    <name type="synonym">Valsa mali</name>
    <dbReference type="NCBI Taxonomy" id="578113"/>
    <lineage>
        <taxon>Eukaryota</taxon>
        <taxon>Fungi</taxon>
        <taxon>Dikarya</taxon>
        <taxon>Ascomycota</taxon>
        <taxon>Pezizomycotina</taxon>
        <taxon>Sordariomycetes</taxon>
        <taxon>Sordariomycetidae</taxon>
        <taxon>Diaporthales</taxon>
        <taxon>Cytosporaceae</taxon>
        <taxon>Cytospora</taxon>
    </lineage>
</organism>
<evidence type="ECO:0000313" key="2">
    <source>
        <dbReference type="EMBL" id="KUI69359.1"/>
    </source>
</evidence>
<sequence>MADNLCGPSAPTKGLVGHLNGDRTLQQDRVVNAPGVASGSAFRSTENPANVAAGDAAFAAFTATQPQPQAFATHPSQAMRENRHVLPDGRVVRINQDGRTFRETHPALLGMAPLGLTVREGFDGPAQANTSWVQDFERMQLDQRAGPAALVNPAVFAHQVNAPYLPSVNGVSSSPNFGYMNHGGQMMMSTNVGPLGPSHIGPVGAPGFQATQQAGTSSQTFDHYPQAVALAANTEEALNAAFAAYDNDFQAEMDQWVAQHGPEDREDHDTIMESLADDLDERRRSGDPRVLAQNNADNRAKAKALEDHELRKHATRILAVMADGNDKFKNSSFNDLMRRIVNREVMVEGNEIVDVTTGKPADITARELEDQPLNTEVSSFEDEQGKGKGKEKEAAPAQQQNEQGAP</sequence>
<feature type="region of interest" description="Disordered" evidence="1">
    <location>
        <begin position="363"/>
        <end position="406"/>
    </location>
</feature>
<dbReference type="AlphaFoldDB" id="A0A194VYR6"/>
<evidence type="ECO:0008006" key="4">
    <source>
        <dbReference type="Google" id="ProtNLM"/>
    </source>
</evidence>
<evidence type="ECO:0000313" key="3">
    <source>
        <dbReference type="Proteomes" id="UP000078559"/>
    </source>
</evidence>
<feature type="compositionally biased region" description="Low complexity" evidence="1">
    <location>
        <begin position="395"/>
        <end position="406"/>
    </location>
</feature>
<proteinExistence type="predicted"/>
<dbReference type="Proteomes" id="UP000078559">
    <property type="component" value="Chromosome 5"/>
</dbReference>
<gene>
    <name evidence="2" type="ORF">VM1G_05592</name>
</gene>
<protein>
    <recommendedName>
        <fullName evidence="4">Peroxin 20</fullName>
    </recommendedName>
</protein>
<name>A0A194VYR6_CYTMA</name>
<evidence type="ECO:0000256" key="1">
    <source>
        <dbReference type="SAM" id="MobiDB-lite"/>
    </source>
</evidence>
<feature type="compositionally biased region" description="Basic and acidic residues" evidence="1">
    <location>
        <begin position="383"/>
        <end position="394"/>
    </location>
</feature>